<dbReference type="AlphaFoldDB" id="A0A4P9VLY0"/>
<proteinExistence type="predicted"/>
<evidence type="ECO:0000313" key="1">
    <source>
        <dbReference type="EMBL" id="RDH43384.1"/>
    </source>
</evidence>
<name>A0A4P9VLY0_9GAMM</name>
<keyword evidence="2" id="KW-1185">Reference proteome</keyword>
<protein>
    <submittedName>
        <fullName evidence="1">Uncharacterized protein</fullName>
    </submittedName>
</protein>
<dbReference type="Proteomes" id="UP000257039">
    <property type="component" value="Unassembled WGS sequence"/>
</dbReference>
<accession>A0A4P9VLY0</accession>
<reference evidence="1 2" key="1">
    <citation type="submission" date="2017-04" db="EMBL/GenBank/DDBJ databases">
        <title>Draft genome sequence of Zooshikella ganghwensis VG4 isolated from Red Sea sediments.</title>
        <authorList>
            <person name="Rehman Z."/>
            <person name="Alam I."/>
            <person name="Kamau A."/>
            <person name="Bajic V."/>
            <person name="Leiknes T."/>
        </authorList>
    </citation>
    <scope>NUCLEOTIDE SEQUENCE [LARGE SCALE GENOMIC DNA]</scope>
    <source>
        <strain evidence="1 2">VG4</strain>
    </source>
</reference>
<gene>
    <name evidence="1" type="ORF">B9G39_08005</name>
</gene>
<evidence type="ECO:0000313" key="2">
    <source>
        <dbReference type="Proteomes" id="UP000257039"/>
    </source>
</evidence>
<sequence>MLYVKNFLKYLLRHIDLVIALHQRFGSMSFNTHDFMDVARSVATDDWEQYDNLQPLLTDLLQREVLLPVPRAEYLFDLNPYILDMIELLTDQEQLALAATLKAEIHELTRLTRNLGQSFAFQDSQLVQRYISQLDRRFRGVHRQLQRNEQAIMRIIETTKNTATDSQSLKGRYAQALDAWEHYIQPSTEMLDTQGDYEQALKQTETLLLQYMDDVQQKMGCQHLRQLQKLHYRLLDLRSGLRFSIARCQRLLEPIYRRQRRNSILARGASMAIAEIRQHKFKYAATPNQVALIGRNRPSIMESDHSILAYLSQLTDFEPPAVDIPEVPDDTATAQIPITFKQVQTQAINDAPIDDCMTWLLTHFPELDTRLALEYFIRLTNESEQFSIMLGQQSQYETNTHHIHMQCRSLEHSSHE</sequence>
<comment type="caution">
    <text evidence="1">The sequence shown here is derived from an EMBL/GenBank/DDBJ whole genome shotgun (WGS) entry which is preliminary data.</text>
</comment>
<dbReference type="EMBL" id="NDXW01000001">
    <property type="protein sequence ID" value="RDH43384.1"/>
    <property type="molecule type" value="Genomic_DNA"/>
</dbReference>
<organism evidence="1 2">
    <name type="scientific">Zooshikella ganghwensis</name>
    <dbReference type="NCBI Taxonomy" id="202772"/>
    <lineage>
        <taxon>Bacteria</taxon>
        <taxon>Pseudomonadati</taxon>
        <taxon>Pseudomonadota</taxon>
        <taxon>Gammaproteobacteria</taxon>
        <taxon>Oceanospirillales</taxon>
        <taxon>Zooshikellaceae</taxon>
        <taxon>Zooshikella</taxon>
    </lineage>
</organism>